<evidence type="ECO:0000313" key="2">
    <source>
        <dbReference type="Proteomes" id="UP001174691"/>
    </source>
</evidence>
<gene>
    <name evidence="1" type="ORF">NKR19_g6471</name>
</gene>
<keyword evidence="2" id="KW-1185">Reference proteome</keyword>
<reference evidence="1" key="1">
    <citation type="submission" date="2022-07" db="EMBL/GenBank/DDBJ databases">
        <title>Fungi with potential for degradation of polypropylene.</title>
        <authorList>
            <person name="Gostincar C."/>
        </authorList>
    </citation>
    <scope>NUCLEOTIDE SEQUENCE</scope>
    <source>
        <strain evidence="1">EXF-13287</strain>
    </source>
</reference>
<dbReference type="Proteomes" id="UP001174691">
    <property type="component" value="Unassembled WGS sequence"/>
</dbReference>
<accession>A0AA38RS46</accession>
<sequence length="82" mass="8343">MSTPFTSVGDTVEPENSRISGAMCIVGPAVEAENGIPSVGHQTAGIRVDAGNVENDVSNAQSNVLFAVIANDSASFANTTYA</sequence>
<dbReference type="EMBL" id="JANBVN010000100">
    <property type="protein sequence ID" value="KAJ9144378.1"/>
    <property type="molecule type" value="Genomic_DNA"/>
</dbReference>
<organism evidence="1 2">
    <name type="scientific">Coniochaeta hoffmannii</name>
    <dbReference type="NCBI Taxonomy" id="91930"/>
    <lineage>
        <taxon>Eukaryota</taxon>
        <taxon>Fungi</taxon>
        <taxon>Dikarya</taxon>
        <taxon>Ascomycota</taxon>
        <taxon>Pezizomycotina</taxon>
        <taxon>Sordariomycetes</taxon>
        <taxon>Sordariomycetidae</taxon>
        <taxon>Coniochaetales</taxon>
        <taxon>Coniochaetaceae</taxon>
        <taxon>Coniochaeta</taxon>
    </lineage>
</organism>
<name>A0AA38RS46_9PEZI</name>
<protein>
    <submittedName>
        <fullName evidence="1">Uncharacterized protein</fullName>
    </submittedName>
</protein>
<comment type="caution">
    <text evidence="1">The sequence shown here is derived from an EMBL/GenBank/DDBJ whole genome shotgun (WGS) entry which is preliminary data.</text>
</comment>
<dbReference type="AlphaFoldDB" id="A0AA38RS46"/>
<evidence type="ECO:0000313" key="1">
    <source>
        <dbReference type="EMBL" id="KAJ9144378.1"/>
    </source>
</evidence>
<proteinExistence type="predicted"/>